<proteinExistence type="predicted"/>
<gene>
    <name evidence="1" type="ORF">HMPREF0322_02716</name>
</gene>
<dbReference type="Proteomes" id="UP000004416">
    <property type="component" value="Unassembled WGS sequence"/>
</dbReference>
<evidence type="ECO:0000313" key="2">
    <source>
        <dbReference type="Proteomes" id="UP000004416"/>
    </source>
</evidence>
<protein>
    <submittedName>
        <fullName evidence="1">Uncharacterized protein</fullName>
    </submittedName>
</protein>
<reference evidence="1 2" key="1">
    <citation type="submission" date="2011-08" db="EMBL/GenBank/DDBJ databases">
        <authorList>
            <person name="Weinstock G."/>
            <person name="Sodergren E."/>
            <person name="Clifton S."/>
            <person name="Fulton L."/>
            <person name="Fulton B."/>
            <person name="Courtney L."/>
            <person name="Fronick C."/>
            <person name="Harrison M."/>
            <person name="Strong C."/>
            <person name="Farmer C."/>
            <person name="Delahaunty K."/>
            <person name="Markovic C."/>
            <person name="Hall O."/>
            <person name="Minx P."/>
            <person name="Tomlinson C."/>
            <person name="Mitreva M."/>
            <person name="Hou S."/>
            <person name="Chen J."/>
            <person name="Wollam A."/>
            <person name="Pepin K.H."/>
            <person name="Johnson M."/>
            <person name="Bhonagiri V."/>
            <person name="Zhang X."/>
            <person name="Suruliraj S."/>
            <person name="Warren W."/>
            <person name="Chinwalla A."/>
            <person name="Mardis E.R."/>
            <person name="Wilson R.K."/>
        </authorList>
    </citation>
    <scope>NUCLEOTIDE SEQUENCE [LARGE SCALE GENOMIC DNA]</scope>
    <source>
        <strain evidence="1 2">DP7</strain>
    </source>
</reference>
<dbReference type="AlphaFoldDB" id="G9XP21"/>
<name>G9XP21_DESHA</name>
<accession>G9XP21</accession>
<dbReference type="EMBL" id="AFZX01000069">
    <property type="protein sequence ID" value="EHL06667.1"/>
    <property type="molecule type" value="Genomic_DNA"/>
</dbReference>
<sequence length="45" mass="5503">MESNGDFIDNIAVPKLYLQEDFTQKRMMSFERRRFHVLMNRLVII</sequence>
<organism evidence="1 2">
    <name type="scientific">Desulfitobacterium hafniense DP7</name>
    <dbReference type="NCBI Taxonomy" id="537010"/>
    <lineage>
        <taxon>Bacteria</taxon>
        <taxon>Bacillati</taxon>
        <taxon>Bacillota</taxon>
        <taxon>Clostridia</taxon>
        <taxon>Eubacteriales</taxon>
        <taxon>Desulfitobacteriaceae</taxon>
        <taxon>Desulfitobacterium</taxon>
    </lineage>
</organism>
<comment type="caution">
    <text evidence="1">The sequence shown here is derived from an EMBL/GenBank/DDBJ whole genome shotgun (WGS) entry which is preliminary data.</text>
</comment>
<dbReference type="HOGENOM" id="CLU_3198923_0_0_9"/>
<evidence type="ECO:0000313" key="1">
    <source>
        <dbReference type="EMBL" id="EHL06667.1"/>
    </source>
</evidence>